<dbReference type="EMBL" id="JACHXD010000004">
    <property type="protein sequence ID" value="MBB3118680.1"/>
    <property type="molecule type" value="Genomic_DNA"/>
</dbReference>
<reference evidence="1 2" key="1">
    <citation type="submission" date="2020-08" db="EMBL/GenBank/DDBJ databases">
        <title>Genomic Encyclopedia of Type Strains, Phase III (KMG-III): the genomes of soil and plant-associated and newly described type strains.</title>
        <authorList>
            <person name="Whitman W."/>
        </authorList>
    </citation>
    <scope>NUCLEOTIDE SEQUENCE [LARGE SCALE GENOMIC DNA]</scope>
    <source>
        <strain evidence="1 2">CECT 8897</strain>
    </source>
</reference>
<keyword evidence="2" id="KW-1185">Reference proteome</keyword>
<dbReference type="AlphaFoldDB" id="A0A7W5BA69"/>
<name>A0A7W5BA69_9BURK</name>
<dbReference type="RefSeq" id="WP_183440592.1">
    <property type="nucleotide sequence ID" value="NZ_JACHXD010000004.1"/>
</dbReference>
<protein>
    <submittedName>
        <fullName evidence="1">Uncharacterized protein</fullName>
    </submittedName>
</protein>
<sequence length="59" mass="7296">MKPEIHKGWQDFRDGFRQGMAEGWHENVRIYFLPITVPYHFCRIRLRLLRRRLRRALSA</sequence>
<comment type="caution">
    <text evidence="1">The sequence shown here is derived from an EMBL/GenBank/DDBJ whole genome shotgun (WGS) entry which is preliminary data.</text>
</comment>
<accession>A0A7W5BA69</accession>
<evidence type="ECO:0000313" key="2">
    <source>
        <dbReference type="Proteomes" id="UP000541535"/>
    </source>
</evidence>
<dbReference type="Proteomes" id="UP000541535">
    <property type="component" value="Unassembled WGS sequence"/>
</dbReference>
<gene>
    <name evidence="1" type="ORF">FHS03_001725</name>
</gene>
<organism evidence="1 2">
    <name type="scientific">Pseudoduganella violacea</name>
    <dbReference type="NCBI Taxonomy" id="1715466"/>
    <lineage>
        <taxon>Bacteria</taxon>
        <taxon>Pseudomonadati</taxon>
        <taxon>Pseudomonadota</taxon>
        <taxon>Betaproteobacteria</taxon>
        <taxon>Burkholderiales</taxon>
        <taxon>Oxalobacteraceae</taxon>
        <taxon>Telluria group</taxon>
        <taxon>Pseudoduganella</taxon>
    </lineage>
</organism>
<evidence type="ECO:0000313" key="1">
    <source>
        <dbReference type="EMBL" id="MBB3118680.1"/>
    </source>
</evidence>
<proteinExistence type="predicted"/>